<dbReference type="PATRIC" id="fig|1246995.3.peg.4064"/>
<keyword evidence="2" id="KW-1185">Reference proteome</keyword>
<reference evidence="1 2" key="1">
    <citation type="journal article" date="2014" name="J. Biotechnol.">
        <title>Complete genome sequence of the actinobacterium Actinoplanes friuliensis HAG 010964, producer of the lipopeptide antibiotic friulimycin.</title>
        <authorList>
            <person name="Ruckert C."/>
            <person name="Szczepanowski R."/>
            <person name="Albersmeier A."/>
            <person name="Goesmann A."/>
            <person name="Fischer N."/>
            <person name="Steinkamper A."/>
            <person name="Puhler A."/>
            <person name="Biener R."/>
            <person name="Schwartz D."/>
            <person name="Kalinowski J."/>
        </authorList>
    </citation>
    <scope>NUCLEOTIDE SEQUENCE [LARGE SCALE GENOMIC DNA]</scope>
    <source>
        <strain evidence="1 2">DSM 7358</strain>
    </source>
</reference>
<dbReference type="eggNOG" id="ENOG502ZCI8">
    <property type="taxonomic scope" value="Bacteria"/>
</dbReference>
<dbReference type="RefSeq" id="WP_023362650.1">
    <property type="nucleotide sequence ID" value="NC_022657.1"/>
</dbReference>
<evidence type="ECO:0000313" key="1">
    <source>
        <dbReference type="EMBL" id="AGZ42278.1"/>
    </source>
</evidence>
<name>U5VZ67_9ACTN</name>
<dbReference type="HOGENOM" id="CLU_775429_0_0_11"/>
<dbReference type="Proteomes" id="UP000017746">
    <property type="component" value="Chromosome"/>
</dbReference>
<dbReference type="Pfam" id="PF12224">
    <property type="entry name" value="Amidoligase_2"/>
    <property type="match status" value="1"/>
</dbReference>
<organism evidence="1 2">
    <name type="scientific">Actinoplanes friuliensis DSM 7358</name>
    <dbReference type="NCBI Taxonomy" id="1246995"/>
    <lineage>
        <taxon>Bacteria</taxon>
        <taxon>Bacillati</taxon>
        <taxon>Actinomycetota</taxon>
        <taxon>Actinomycetes</taxon>
        <taxon>Micromonosporales</taxon>
        <taxon>Micromonosporaceae</taxon>
        <taxon>Actinoplanes</taxon>
    </lineage>
</organism>
<dbReference type="KEGG" id="afs:AFR_20030"/>
<accession>U5VZ67</accession>
<sequence length="353" mass="38045">MTPVLHRRTGFEIELMAPPGVSRRTLAQDLAARHGGQVRPVWHHDSEPSLVPGLGRFLHLTQGFEVSRADGSPLCLLVDDITLSDGLDRRAPVLPGWFRVLSDDTRLLRLLEAHCDPAGRIDTVLNAAAKLWGTTVEEISGVFRLDDAGGSTIALAVPQGAERERPCEIVTPPLTGDHGAALEELLGPARELGFTVPVEAAVHLHLDGAPFRDPHAFANVVRLFAYWREPLRVVLQTNPACRRLAPLPQPLVDAVAGEPSWDDLVTAADEGGLTKFFDVNLTQLLRDTPVRDTIEIRILPGAIDTGDILNRAALVELLLDRCLAAEPIPPAPDDPSEAVDGLLGLAAEALAGR</sequence>
<dbReference type="InterPro" id="IPR022025">
    <property type="entry name" value="Amidoligase_2"/>
</dbReference>
<dbReference type="STRING" id="1246995.AFR_20030"/>
<evidence type="ECO:0000313" key="2">
    <source>
        <dbReference type="Proteomes" id="UP000017746"/>
    </source>
</evidence>
<gene>
    <name evidence="1" type="ORF">AFR_20030</name>
</gene>
<proteinExistence type="predicted"/>
<evidence type="ECO:0008006" key="3">
    <source>
        <dbReference type="Google" id="ProtNLM"/>
    </source>
</evidence>
<protein>
    <recommendedName>
        <fullName evidence="3">Amidoligase enzyme</fullName>
    </recommendedName>
</protein>
<dbReference type="OrthoDB" id="569444at2"/>
<dbReference type="AlphaFoldDB" id="U5VZ67"/>
<dbReference type="EMBL" id="CP006272">
    <property type="protein sequence ID" value="AGZ42278.1"/>
    <property type="molecule type" value="Genomic_DNA"/>
</dbReference>